<name>A0A6C2D2D2_9RHOO</name>
<dbReference type="Pfam" id="PF00361">
    <property type="entry name" value="Proton_antipo_M"/>
    <property type="match status" value="1"/>
</dbReference>
<evidence type="ECO:0000256" key="7">
    <source>
        <dbReference type="SAM" id="Phobius"/>
    </source>
</evidence>
<feature type="transmembrane region" description="Helical" evidence="7">
    <location>
        <begin position="89"/>
        <end position="106"/>
    </location>
</feature>
<proteinExistence type="predicted"/>
<dbReference type="GO" id="GO:0003954">
    <property type="term" value="F:NADH dehydrogenase activity"/>
    <property type="evidence" value="ECO:0007669"/>
    <property type="project" value="TreeGrafter"/>
</dbReference>
<feature type="transmembrane region" description="Helical" evidence="7">
    <location>
        <begin position="494"/>
        <end position="515"/>
    </location>
</feature>
<keyword evidence="11" id="KW-1185">Reference proteome</keyword>
<feature type="region of interest" description="Disordered" evidence="6">
    <location>
        <begin position="457"/>
        <end position="490"/>
    </location>
</feature>
<dbReference type="GO" id="GO:0012505">
    <property type="term" value="C:endomembrane system"/>
    <property type="evidence" value="ECO:0007669"/>
    <property type="project" value="UniProtKB-SubCell"/>
</dbReference>
<dbReference type="InterPro" id="IPR003945">
    <property type="entry name" value="NU5C-like"/>
</dbReference>
<feature type="transmembrane region" description="Helical" evidence="7">
    <location>
        <begin position="141"/>
        <end position="160"/>
    </location>
</feature>
<gene>
    <name evidence="10" type="ORF">ETQ85_07380</name>
</gene>
<feature type="transmembrane region" description="Helical" evidence="7">
    <location>
        <begin position="656"/>
        <end position="675"/>
    </location>
</feature>
<feature type="transmembrane region" description="Helical" evidence="7">
    <location>
        <begin position="286"/>
        <end position="307"/>
    </location>
</feature>
<dbReference type="AlphaFoldDB" id="A0A6C2D2D2"/>
<dbReference type="OrthoDB" id="9811798at2"/>
<evidence type="ECO:0000256" key="1">
    <source>
        <dbReference type="ARBA" id="ARBA00004127"/>
    </source>
</evidence>
<dbReference type="GO" id="GO:0015990">
    <property type="term" value="P:electron transport coupled proton transport"/>
    <property type="evidence" value="ECO:0007669"/>
    <property type="project" value="TreeGrafter"/>
</dbReference>
<dbReference type="InterPro" id="IPR001516">
    <property type="entry name" value="Proton_antipo_N"/>
</dbReference>
<feature type="transmembrane region" description="Helical" evidence="7">
    <location>
        <begin position="7"/>
        <end position="26"/>
    </location>
</feature>
<feature type="transmembrane region" description="Helical" evidence="7">
    <location>
        <begin position="32"/>
        <end position="53"/>
    </location>
</feature>
<keyword evidence="4 7" id="KW-0472">Membrane</keyword>
<dbReference type="GO" id="GO:0008137">
    <property type="term" value="F:NADH dehydrogenase (ubiquinone) activity"/>
    <property type="evidence" value="ECO:0007669"/>
    <property type="project" value="InterPro"/>
</dbReference>
<evidence type="ECO:0000259" key="8">
    <source>
        <dbReference type="Pfam" id="PF00361"/>
    </source>
</evidence>
<dbReference type="Pfam" id="PF00662">
    <property type="entry name" value="Proton_antipo_N"/>
    <property type="match status" value="1"/>
</dbReference>
<feature type="transmembrane region" description="Helical" evidence="7">
    <location>
        <begin position="256"/>
        <end position="274"/>
    </location>
</feature>
<feature type="transmembrane region" description="Helical" evidence="7">
    <location>
        <begin position="342"/>
        <end position="361"/>
    </location>
</feature>
<evidence type="ECO:0000256" key="2">
    <source>
        <dbReference type="ARBA" id="ARBA00022692"/>
    </source>
</evidence>
<dbReference type="PANTHER" id="PTHR42829:SF2">
    <property type="entry name" value="NADH-UBIQUINONE OXIDOREDUCTASE CHAIN 5"/>
    <property type="match status" value="1"/>
</dbReference>
<dbReference type="GO" id="GO:0042773">
    <property type="term" value="P:ATP synthesis coupled electron transport"/>
    <property type="evidence" value="ECO:0007669"/>
    <property type="project" value="InterPro"/>
</dbReference>
<dbReference type="NCBIfam" id="NF005141">
    <property type="entry name" value="PRK06590.1"/>
    <property type="match status" value="1"/>
</dbReference>
<dbReference type="PRINTS" id="PR01435">
    <property type="entry name" value="NPOXDRDTASE5"/>
</dbReference>
<dbReference type="InterPro" id="IPR001750">
    <property type="entry name" value="ND/Mrp_TM"/>
</dbReference>
<evidence type="ECO:0000256" key="6">
    <source>
        <dbReference type="SAM" id="MobiDB-lite"/>
    </source>
</evidence>
<dbReference type="PANTHER" id="PTHR42829">
    <property type="entry name" value="NADH-UBIQUINONE OXIDOREDUCTASE CHAIN 5"/>
    <property type="match status" value="1"/>
</dbReference>
<reference evidence="10 11" key="1">
    <citation type="submission" date="2019-01" db="EMBL/GenBank/DDBJ databases">
        <title>Zoogloea oleivorans genome sequencing and assembly.</title>
        <authorList>
            <person name="Tancsics A."/>
            <person name="Farkas M."/>
            <person name="Kriszt B."/>
            <person name="Maroti G."/>
            <person name="Horvath B."/>
        </authorList>
    </citation>
    <scope>NUCLEOTIDE SEQUENCE [LARGE SCALE GENOMIC DNA]</scope>
    <source>
        <strain evidence="10 11">Buc</strain>
    </source>
</reference>
<protein>
    <submittedName>
        <fullName evidence="10">NADH-quinone oxidoreductase subunit L</fullName>
    </submittedName>
</protein>
<evidence type="ECO:0000313" key="11">
    <source>
        <dbReference type="Proteomes" id="UP000389128"/>
    </source>
</evidence>
<dbReference type="RefSeq" id="WP_148578408.1">
    <property type="nucleotide sequence ID" value="NZ_SDKK01000006.1"/>
</dbReference>
<evidence type="ECO:0000313" key="10">
    <source>
        <dbReference type="EMBL" id="TYC59849.1"/>
    </source>
</evidence>
<feature type="transmembrane region" description="Helical" evidence="7">
    <location>
        <begin position="219"/>
        <end position="235"/>
    </location>
</feature>
<comment type="subcellular location">
    <subcellularLocation>
        <location evidence="1">Endomembrane system</location>
        <topology evidence="1">Multi-pass membrane protein</topology>
    </subcellularLocation>
    <subcellularLocation>
        <location evidence="5">Membrane</location>
        <topology evidence="5">Multi-pass membrane protein</topology>
    </subcellularLocation>
</comment>
<feature type="domain" description="NADH:quinone oxidoreductase/Mrp antiporter transmembrane" evidence="8">
    <location>
        <begin position="135"/>
        <end position="416"/>
    </location>
</feature>
<evidence type="ECO:0000256" key="3">
    <source>
        <dbReference type="ARBA" id="ARBA00022989"/>
    </source>
</evidence>
<feature type="compositionally biased region" description="Basic and acidic residues" evidence="6">
    <location>
        <begin position="457"/>
        <end position="481"/>
    </location>
</feature>
<comment type="caution">
    <text evidence="10">The sequence shown here is derived from an EMBL/GenBank/DDBJ whole genome shotgun (WGS) entry which is preliminary data.</text>
</comment>
<feature type="transmembrane region" description="Helical" evidence="7">
    <location>
        <begin position="181"/>
        <end position="199"/>
    </location>
</feature>
<keyword evidence="3 7" id="KW-1133">Transmembrane helix</keyword>
<feature type="transmembrane region" description="Helical" evidence="7">
    <location>
        <begin position="422"/>
        <end position="443"/>
    </location>
</feature>
<dbReference type="Proteomes" id="UP000389128">
    <property type="component" value="Unassembled WGS sequence"/>
</dbReference>
<dbReference type="GO" id="GO:0016020">
    <property type="term" value="C:membrane"/>
    <property type="evidence" value="ECO:0007669"/>
    <property type="project" value="UniProtKB-SubCell"/>
</dbReference>
<evidence type="ECO:0000256" key="4">
    <source>
        <dbReference type="ARBA" id="ARBA00023136"/>
    </source>
</evidence>
<feature type="transmembrane region" description="Helical" evidence="7">
    <location>
        <begin position="381"/>
        <end position="402"/>
    </location>
</feature>
<keyword evidence="2 5" id="KW-0812">Transmembrane</keyword>
<dbReference type="NCBIfam" id="TIGR01974">
    <property type="entry name" value="NDH_I_L"/>
    <property type="match status" value="1"/>
</dbReference>
<organism evidence="10 11">
    <name type="scientific">Zoogloea oleivorans</name>
    <dbReference type="NCBI Taxonomy" id="1552750"/>
    <lineage>
        <taxon>Bacteria</taxon>
        <taxon>Pseudomonadati</taxon>
        <taxon>Pseudomonadota</taxon>
        <taxon>Betaproteobacteria</taxon>
        <taxon>Rhodocyclales</taxon>
        <taxon>Zoogloeaceae</taxon>
        <taxon>Zoogloea</taxon>
    </lineage>
</organism>
<accession>A0A6C2D2D2</accession>
<dbReference type="PRINTS" id="PR01434">
    <property type="entry name" value="NADHDHGNASE5"/>
</dbReference>
<feature type="transmembrane region" description="Helical" evidence="7">
    <location>
        <begin position="118"/>
        <end position="135"/>
    </location>
</feature>
<feature type="transmembrane region" description="Helical" evidence="7">
    <location>
        <begin position="65"/>
        <end position="83"/>
    </location>
</feature>
<feature type="domain" description="NADH-Ubiquinone oxidoreductase (complex I) chain 5 N-terminal" evidence="9">
    <location>
        <begin position="69"/>
        <end position="119"/>
    </location>
</feature>
<feature type="transmembrane region" description="Helical" evidence="7">
    <location>
        <begin position="560"/>
        <end position="584"/>
    </location>
</feature>
<evidence type="ECO:0000256" key="5">
    <source>
        <dbReference type="RuleBase" id="RU000320"/>
    </source>
</evidence>
<dbReference type="EMBL" id="SDKK01000006">
    <property type="protein sequence ID" value="TYC59849.1"/>
    <property type="molecule type" value="Genomic_DNA"/>
</dbReference>
<sequence length="678" mass="74501">MTEMQKLYLLVPLAPLFGAIAAGLFGKVIGRAGAHTVTILGVAIAFFTSLVIFQDVQAGNVFNGTLYTWASSGALTFEVGFLIDSLTVMMMLVVTFVSLMVHIYTIGYMSEDPGYQRFFSYISLFTFSMLMLVMSNNFLQLFFGWEAVGLVSYLLIGFWYTRPSAIFANMKAFLVNRVGDFGFLLGIGLVAAYSGSLNYAEVFAKAPELVAMTVPETGWPLVTAICIGLFIGAMGKSAQVPLHVWLPDSMEGPTPISALIHAATMVTAGIFMVARMSPLFELSETALSFVLVIGATTALFMGFLGIVQNDIKRVVAYSTLSQLGYMTVALGVSAYSAAVFHLMTHAFFKALLFLGAGSVIIGMHHDQDMRNMGGLWKYMPITWFTSLIGSLALIGFPFMSGFYSKDTIIEAVQLSHLPGSDYAYFCVIAGVFVTAFYSFRMYFLVFHGKERFGHAAEHSHVEEAHGSDEHADEHHADEHHHGLAPGQKPHESPWVVTVPLVLLAIPSMLVGYLTISPMLFGDFFKGVIHFSENHHAMAELAEEFHGATAMAIHGFTSLPFILAMSGVILAWFFYMIAPAIPAAIMRTFKPIHTLLENKYYFDKFNEIVFAGGARLLGRGLWKVGDQTIIDGMIVNGSAKVVGLIAQLSRLFQTGHIYQYAFSMIIGVFILLTFWFNRG</sequence>
<dbReference type="InterPro" id="IPR018393">
    <property type="entry name" value="NADHpl_OxRdtase_5_subgr"/>
</dbReference>
<dbReference type="Gene3D" id="1.20.5.2700">
    <property type="match status" value="1"/>
</dbReference>
<evidence type="ECO:0000259" key="9">
    <source>
        <dbReference type="Pfam" id="PF00662"/>
    </source>
</evidence>
<feature type="transmembrane region" description="Helical" evidence="7">
    <location>
        <begin position="314"/>
        <end position="336"/>
    </location>
</feature>